<keyword evidence="3" id="KW-1185">Reference proteome</keyword>
<accession>A0AAD9A3X2</accession>
<sequence>MTVTTDRNGLSRNGKWDTLQCSQVPPIPDPTYPPLPSPPLTVSTRLWPSIVIEAPAANLTYATLTPTVQTNRNHSFASEPFATGRRCLLSPTGRKPSRGRHELKSCSLQTIQTKHHPLETY</sequence>
<evidence type="ECO:0000313" key="3">
    <source>
        <dbReference type="Proteomes" id="UP001243330"/>
    </source>
</evidence>
<organism evidence="2 3">
    <name type="scientific">Colletotrichum chrysophilum</name>
    <dbReference type="NCBI Taxonomy" id="1836956"/>
    <lineage>
        <taxon>Eukaryota</taxon>
        <taxon>Fungi</taxon>
        <taxon>Dikarya</taxon>
        <taxon>Ascomycota</taxon>
        <taxon>Pezizomycotina</taxon>
        <taxon>Sordariomycetes</taxon>
        <taxon>Hypocreomycetidae</taxon>
        <taxon>Glomerellales</taxon>
        <taxon>Glomerellaceae</taxon>
        <taxon>Colletotrichum</taxon>
        <taxon>Colletotrichum gloeosporioides species complex</taxon>
    </lineage>
</organism>
<reference evidence="2" key="1">
    <citation type="submission" date="2023-01" db="EMBL/GenBank/DDBJ databases">
        <title>Colletotrichum chrysophilum M932 genome sequence.</title>
        <authorList>
            <person name="Baroncelli R."/>
        </authorList>
    </citation>
    <scope>NUCLEOTIDE SEQUENCE</scope>
    <source>
        <strain evidence="2">M932</strain>
    </source>
</reference>
<evidence type="ECO:0000256" key="1">
    <source>
        <dbReference type="SAM" id="MobiDB-lite"/>
    </source>
</evidence>
<dbReference type="EMBL" id="JAQOWY010000512">
    <property type="protein sequence ID" value="KAK1841031.1"/>
    <property type="molecule type" value="Genomic_DNA"/>
</dbReference>
<feature type="compositionally biased region" description="Polar residues" evidence="1">
    <location>
        <begin position="1"/>
        <end position="11"/>
    </location>
</feature>
<comment type="caution">
    <text evidence="2">The sequence shown here is derived from an EMBL/GenBank/DDBJ whole genome shotgun (WGS) entry which is preliminary data.</text>
</comment>
<dbReference type="AlphaFoldDB" id="A0AAD9A3X2"/>
<protein>
    <submittedName>
        <fullName evidence="2">Uncharacterized protein</fullName>
    </submittedName>
</protein>
<dbReference type="Proteomes" id="UP001243330">
    <property type="component" value="Unassembled WGS sequence"/>
</dbReference>
<name>A0AAD9A3X2_9PEZI</name>
<feature type="region of interest" description="Disordered" evidence="1">
    <location>
        <begin position="1"/>
        <end position="20"/>
    </location>
</feature>
<gene>
    <name evidence="2" type="ORF">CCHR01_16350</name>
</gene>
<proteinExistence type="predicted"/>
<evidence type="ECO:0000313" key="2">
    <source>
        <dbReference type="EMBL" id="KAK1841031.1"/>
    </source>
</evidence>